<feature type="domain" description="2EXR" evidence="2">
    <location>
        <begin position="33"/>
        <end position="97"/>
    </location>
</feature>
<dbReference type="InterPro" id="IPR038883">
    <property type="entry name" value="AN11006-like"/>
</dbReference>
<evidence type="ECO:0000313" key="3">
    <source>
        <dbReference type="EMBL" id="KAK3053605.1"/>
    </source>
</evidence>
<keyword evidence="4" id="KW-1185">Reference proteome</keyword>
<dbReference type="PANTHER" id="PTHR42085:SF1">
    <property type="entry name" value="F-BOX DOMAIN-CONTAINING PROTEIN"/>
    <property type="match status" value="1"/>
</dbReference>
<evidence type="ECO:0000259" key="2">
    <source>
        <dbReference type="Pfam" id="PF20150"/>
    </source>
</evidence>
<comment type="caution">
    <text evidence="3">The sequence shown here is derived from an EMBL/GenBank/DDBJ whole genome shotgun (WGS) entry which is preliminary data.</text>
</comment>
<dbReference type="PANTHER" id="PTHR42085">
    <property type="entry name" value="F-BOX DOMAIN-CONTAINING PROTEIN"/>
    <property type="match status" value="1"/>
</dbReference>
<dbReference type="InterPro" id="IPR045518">
    <property type="entry name" value="2EXR"/>
</dbReference>
<feature type="region of interest" description="Disordered" evidence="1">
    <location>
        <begin position="1"/>
        <end position="34"/>
    </location>
</feature>
<name>A0AAJ0G9P5_9PEZI</name>
<proteinExistence type="predicted"/>
<gene>
    <name evidence="3" type="ORF">LTR09_005349</name>
</gene>
<protein>
    <recommendedName>
        <fullName evidence="2">2EXR domain-containing protein</fullName>
    </recommendedName>
</protein>
<evidence type="ECO:0000313" key="4">
    <source>
        <dbReference type="Proteomes" id="UP001271007"/>
    </source>
</evidence>
<reference evidence="3" key="1">
    <citation type="submission" date="2023-04" db="EMBL/GenBank/DDBJ databases">
        <title>Black Yeasts Isolated from many extreme environments.</title>
        <authorList>
            <person name="Coleine C."/>
            <person name="Stajich J.E."/>
            <person name="Selbmann L."/>
        </authorList>
    </citation>
    <scope>NUCLEOTIDE SEQUENCE</scope>
    <source>
        <strain evidence="3">CCFEE 5312</strain>
    </source>
</reference>
<dbReference type="AlphaFoldDB" id="A0AAJ0G9P5"/>
<dbReference type="Pfam" id="PF20150">
    <property type="entry name" value="2EXR"/>
    <property type="match status" value="1"/>
</dbReference>
<dbReference type="Proteomes" id="UP001271007">
    <property type="component" value="Unassembled WGS sequence"/>
</dbReference>
<organism evidence="3 4">
    <name type="scientific">Extremus antarcticus</name>
    <dbReference type="NCBI Taxonomy" id="702011"/>
    <lineage>
        <taxon>Eukaryota</taxon>
        <taxon>Fungi</taxon>
        <taxon>Dikarya</taxon>
        <taxon>Ascomycota</taxon>
        <taxon>Pezizomycotina</taxon>
        <taxon>Dothideomycetes</taxon>
        <taxon>Dothideomycetidae</taxon>
        <taxon>Mycosphaerellales</taxon>
        <taxon>Extremaceae</taxon>
        <taxon>Extremus</taxon>
    </lineage>
</organism>
<dbReference type="EMBL" id="JAWDJX010000015">
    <property type="protein sequence ID" value="KAK3053605.1"/>
    <property type="molecule type" value="Genomic_DNA"/>
</dbReference>
<evidence type="ECO:0000256" key="1">
    <source>
        <dbReference type="SAM" id="MobiDB-lite"/>
    </source>
</evidence>
<sequence>MPPTKPKSQKAKEAKQAQEFPIRGAMDDSPLGRLPPELRNNIFEMAFAQQDDIHIQTQRVLRKSKAPPVLLVGKGKHTLALTHVCRQLRVEAKTLFYSANSFVIELEMPTNAGKQLGVSDLAILDPLTGFLGLVPGRNVRSLTLAYGPMHAAYPRLNSVSRRKELFDVVKKAFQDAETKVFGDLQFHIDTTYSIPYAPYRDRTVICIDAYALQSSIANTRTELLGLAVTVSQVPRAGEFYKERLDVLERMLTLWLTWFEG</sequence>
<accession>A0AAJ0G9P5</accession>